<feature type="transmembrane region" description="Helical" evidence="5">
    <location>
        <begin position="15"/>
        <end position="33"/>
    </location>
</feature>
<dbReference type="Pfam" id="PF01694">
    <property type="entry name" value="Rhomboid"/>
    <property type="match status" value="1"/>
</dbReference>
<feature type="transmembrane region" description="Helical" evidence="5">
    <location>
        <begin position="118"/>
        <end position="136"/>
    </location>
</feature>
<comment type="caution">
    <text evidence="7">The sequence shown here is derived from an EMBL/GenBank/DDBJ whole genome shotgun (WGS) entry which is preliminary data.</text>
</comment>
<keyword evidence="7" id="KW-0378">Hydrolase</keyword>
<evidence type="ECO:0000256" key="5">
    <source>
        <dbReference type="SAM" id="Phobius"/>
    </source>
</evidence>
<dbReference type="RefSeq" id="WP_184618968.1">
    <property type="nucleotide sequence ID" value="NZ_JACHEX010000001.1"/>
</dbReference>
<dbReference type="Gene3D" id="1.20.1540.10">
    <property type="entry name" value="Rhomboid-like"/>
    <property type="match status" value="1"/>
</dbReference>
<dbReference type="Proteomes" id="UP000555828">
    <property type="component" value="Unassembled WGS sequence"/>
</dbReference>
<keyword evidence="2 5" id="KW-0812">Transmembrane</keyword>
<keyword evidence="7" id="KW-0645">Protease</keyword>
<name>A0A841GFE8_9BACT</name>
<proteinExistence type="predicted"/>
<evidence type="ECO:0000256" key="2">
    <source>
        <dbReference type="ARBA" id="ARBA00022692"/>
    </source>
</evidence>
<dbReference type="InterPro" id="IPR035952">
    <property type="entry name" value="Rhomboid-like_sf"/>
</dbReference>
<evidence type="ECO:0000256" key="1">
    <source>
        <dbReference type="ARBA" id="ARBA00004141"/>
    </source>
</evidence>
<evidence type="ECO:0000256" key="3">
    <source>
        <dbReference type="ARBA" id="ARBA00022989"/>
    </source>
</evidence>
<feature type="transmembrane region" description="Helical" evidence="5">
    <location>
        <begin position="142"/>
        <end position="164"/>
    </location>
</feature>
<gene>
    <name evidence="7" type="ORF">HNP65_000724</name>
</gene>
<dbReference type="GO" id="GO:0006508">
    <property type="term" value="P:proteolysis"/>
    <property type="evidence" value="ECO:0007669"/>
    <property type="project" value="UniProtKB-KW"/>
</dbReference>
<organism evidence="7 8">
    <name type="scientific">Thermosipho japonicus</name>
    <dbReference type="NCBI Taxonomy" id="90323"/>
    <lineage>
        <taxon>Bacteria</taxon>
        <taxon>Thermotogati</taxon>
        <taxon>Thermotogota</taxon>
        <taxon>Thermotogae</taxon>
        <taxon>Thermotogales</taxon>
        <taxon>Fervidobacteriaceae</taxon>
        <taxon>Thermosipho</taxon>
    </lineage>
</organism>
<feature type="domain" description="Peptidase S54 rhomboid" evidence="6">
    <location>
        <begin position="80"/>
        <end position="228"/>
    </location>
</feature>
<dbReference type="SUPFAM" id="SSF144091">
    <property type="entry name" value="Rhomboid-like"/>
    <property type="match status" value="1"/>
</dbReference>
<dbReference type="EMBL" id="JACHEX010000001">
    <property type="protein sequence ID" value="MBB6062302.1"/>
    <property type="molecule type" value="Genomic_DNA"/>
</dbReference>
<sequence>MFPLYDTIPSRKKPYITYTIIFINVAVFLYELILNNTELQQFFFNYGVVPLRYTHVLTNKIKYVYQWNIIENIIYSNPIFPFISHMFVHGGWSHILGNMWFLWIFGDNVEDRMGHFNYLLFYLTGGLFALFFHMAFNLFSPYPLVGASGAISAVMGAYFVNFWYSKIVSLVIWFVPFLIEIPAFIYLFVWFTIQILNGTLSNITGSGVAYWAHAGGFIYGMIIGSRVRRRYYI</sequence>
<evidence type="ECO:0000256" key="4">
    <source>
        <dbReference type="ARBA" id="ARBA00023136"/>
    </source>
</evidence>
<protein>
    <submittedName>
        <fullName evidence="7">Membrane associated rhomboid family serine protease</fullName>
    </submittedName>
</protein>
<dbReference type="InterPro" id="IPR050925">
    <property type="entry name" value="Rhomboid_protease_S54"/>
</dbReference>
<accession>A0A841GFE8</accession>
<feature type="transmembrane region" description="Helical" evidence="5">
    <location>
        <begin position="171"/>
        <end position="196"/>
    </location>
</feature>
<comment type="subcellular location">
    <subcellularLocation>
        <location evidence="1">Membrane</location>
        <topology evidence="1">Multi-pass membrane protein</topology>
    </subcellularLocation>
</comment>
<evidence type="ECO:0000313" key="7">
    <source>
        <dbReference type="EMBL" id="MBB6062302.1"/>
    </source>
</evidence>
<evidence type="ECO:0000313" key="8">
    <source>
        <dbReference type="Proteomes" id="UP000555828"/>
    </source>
</evidence>
<dbReference type="PANTHER" id="PTHR43731:SF26">
    <property type="entry name" value="RHOMBOID-LIKE PROTEIN 10, CHLOROPLASTIC"/>
    <property type="match status" value="1"/>
</dbReference>
<reference evidence="7 8" key="1">
    <citation type="submission" date="2020-08" db="EMBL/GenBank/DDBJ databases">
        <title>Genomic Encyclopedia of Type Strains, Phase IV (KMG-IV): sequencing the most valuable type-strain genomes for metagenomic binning, comparative biology and taxonomic classification.</title>
        <authorList>
            <person name="Goeker M."/>
        </authorList>
    </citation>
    <scope>NUCLEOTIDE SEQUENCE [LARGE SCALE GENOMIC DNA]</scope>
    <source>
        <strain evidence="7 8">DSM 13481</strain>
    </source>
</reference>
<dbReference type="InterPro" id="IPR022764">
    <property type="entry name" value="Peptidase_S54_rhomboid_dom"/>
</dbReference>
<evidence type="ECO:0000259" key="6">
    <source>
        <dbReference type="Pfam" id="PF01694"/>
    </source>
</evidence>
<keyword evidence="4 5" id="KW-0472">Membrane</keyword>
<keyword evidence="8" id="KW-1185">Reference proteome</keyword>
<feature type="transmembrane region" description="Helical" evidence="5">
    <location>
        <begin position="208"/>
        <end position="227"/>
    </location>
</feature>
<dbReference type="FunFam" id="1.20.1540.10:FF:000027">
    <property type="entry name" value="Rhomboid family intramembrane serine protease"/>
    <property type="match status" value="1"/>
</dbReference>
<dbReference type="GO" id="GO:0004252">
    <property type="term" value="F:serine-type endopeptidase activity"/>
    <property type="evidence" value="ECO:0007669"/>
    <property type="project" value="InterPro"/>
</dbReference>
<dbReference type="PANTHER" id="PTHR43731">
    <property type="entry name" value="RHOMBOID PROTEASE"/>
    <property type="match status" value="1"/>
</dbReference>
<keyword evidence="3 5" id="KW-1133">Transmembrane helix</keyword>
<dbReference type="GO" id="GO:0016020">
    <property type="term" value="C:membrane"/>
    <property type="evidence" value="ECO:0007669"/>
    <property type="project" value="UniProtKB-SubCell"/>
</dbReference>
<dbReference type="AlphaFoldDB" id="A0A841GFE8"/>